<name>A0AAE9GZQ7_9CAUD</name>
<dbReference type="RefSeq" id="YP_010656716.1">
    <property type="nucleotide sequence ID" value="NC_070840.1"/>
</dbReference>
<organism evidence="1 2">
    <name type="scientific">Aeromonas phage ZPAH14</name>
    <dbReference type="NCBI Taxonomy" id="2924887"/>
    <lineage>
        <taxon>Viruses</taxon>
        <taxon>Duplodnaviria</taxon>
        <taxon>Heunggongvirae</taxon>
        <taxon>Uroviricota</taxon>
        <taxon>Caudoviricetes</taxon>
        <taxon>Chaseviridae</taxon>
        <taxon>Nefertitivirinae</taxon>
        <taxon>Shantouvirus</taxon>
        <taxon>Shantouvirus ZPAH14</taxon>
    </lineage>
</organism>
<protein>
    <submittedName>
        <fullName evidence="1">Uncharacterized protein</fullName>
    </submittedName>
</protein>
<evidence type="ECO:0000313" key="2">
    <source>
        <dbReference type="Proteomes" id="UP000830307"/>
    </source>
</evidence>
<dbReference type="GeneID" id="77932614"/>
<sequence>MNQQLAQPSVAAPLVPFNQSPEADAICPHCGTVVHGSYCGACDKIIEE</sequence>
<evidence type="ECO:0000313" key="1">
    <source>
        <dbReference type="EMBL" id="UOT58007.1"/>
    </source>
</evidence>
<keyword evidence="2" id="KW-1185">Reference proteome</keyword>
<accession>A0AAE9GZQ7</accession>
<proteinExistence type="predicted"/>
<dbReference type="EMBL" id="OM810291">
    <property type="protein sequence ID" value="UOT58007.1"/>
    <property type="molecule type" value="Genomic_DNA"/>
</dbReference>
<reference evidence="1" key="1">
    <citation type="submission" date="2022-02" db="EMBL/GenBank/DDBJ databases">
        <title>The Aeromonas hydrophila phage ZPAH14.</title>
        <authorList>
            <person name="Li J."/>
        </authorList>
    </citation>
    <scope>NUCLEOTIDE SEQUENCE</scope>
</reference>
<dbReference type="KEGG" id="vg:77932614"/>
<dbReference type="Proteomes" id="UP000830307">
    <property type="component" value="Segment"/>
</dbReference>